<accession>A0A1Y2BVP5</accession>
<gene>
    <name evidence="2" type="ORF">BCR33DRAFT_788608</name>
</gene>
<organism evidence="2 3">
    <name type="scientific">Rhizoclosmatium globosum</name>
    <dbReference type="NCBI Taxonomy" id="329046"/>
    <lineage>
        <taxon>Eukaryota</taxon>
        <taxon>Fungi</taxon>
        <taxon>Fungi incertae sedis</taxon>
        <taxon>Chytridiomycota</taxon>
        <taxon>Chytridiomycota incertae sedis</taxon>
        <taxon>Chytridiomycetes</taxon>
        <taxon>Chytridiales</taxon>
        <taxon>Chytriomycetaceae</taxon>
        <taxon>Rhizoclosmatium</taxon>
    </lineage>
</organism>
<keyword evidence="1" id="KW-0472">Membrane</keyword>
<dbReference type="STRING" id="329046.A0A1Y2BVP5"/>
<feature type="transmembrane region" description="Helical" evidence="1">
    <location>
        <begin position="154"/>
        <end position="176"/>
    </location>
</feature>
<dbReference type="AlphaFoldDB" id="A0A1Y2BVP5"/>
<evidence type="ECO:0000256" key="1">
    <source>
        <dbReference type="SAM" id="Phobius"/>
    </source>
</evidence>
<keyword evidence="3" id="KW-1185">Reference proteome</keyword>
<comment type="caution">
    <text evidence="2">The sequence shown here is derived from an EMBL/GenBank/DDBJ whole genome shotgun (WGS) entry which is preliminary data.</text>
</comment>
<proteinExistence type="predicted"/>
<evidence type="ECO:0000313" key="2">
    <source>
        <dbReference type="EMBL" id="ORY38744.1"/>
    </source>
</evidence>
<sequence length="235" mass="26486">MSNIIIESDKDNAVVFLLSCSSADGVEGYDAELEYTVDEENRFTRLMPWILFSTFILNMDRTNSRTLFPEDSPRTWIHYHSRNNAGSMYAVLFSIAALRLHYWKAIGPHRVIQGWSWRGYYLIRALIALTEGGVIPAPRVPGIFLQKERACYKIVLVLGCASIASAVSGLMASGLLQLEGVNGLNGWRCSSSSSYHTKEGFLNFGGWLDERQSRIAVTRVVRDDLLKLQYETHVT</sequence>
<keyword evidence="1" id="KW-1133">Transmembrane helix</keyword>
<protein>
    <submittedName>
        <fullName evidence="2">Uncharacterized protein</fullName>
    </submittedName>
</protein>
<name>A0A1Y2BVP5_9FUNG</name>
<reference evidence="2 3" key="1">
    <citation type="submission" date="2016-07" db="EMBL/GenBank/DDBJ databases">
        <title>Pervasive Adenine N6-methylation of Active Genes in Fungi.</title>
        <authorList>
            <consortium name="DOE Joint Genome Institute"/>
            <person name="Mondo S.J."/>
            <person name="Dannebaum R.O."/>
            <person name="Kuo R.C."/>
            <person name="Labutti K."/>
            <person name="Haridas S."/>
            <person name="Kuo A."/>
            <person name="Salamov A."/>
            <person name="Ahrendt S.R."/>
            <person name="Lipzen A."/>
            <person name="Sullivan W."/>
            <person name="Andreopoulos W.B."/>
            <person name="Clum A."/>
            <person name="Lindquist E."/>
            <person name="Daum C."/>
            <person name="Ramamoorthy G.K."/>
            <person name="Gryganskyi A."/>
            <person name="Culley D."/>
            <person name="Magnuson J.K."/>
            <person name="James T.Y."/>
            <person name="O'Malley M.A."/>
            <person name="Stajich J.E."/>
            <person name="Spatafora J.W."/>
            <person name="Visel A."/>
            <person name="Grigoriev I.V."/>
        </authorList>
    </citation>
    <scope>NUCLEOTIDE SEQUENCE [LARGE SCALE GENOMIC DNA]</scope>
    <source>
        <strain evidence="2 3">JEL800</strain>
    </source>
</reference>
<evidence type="ECO:0000313" key="3">
    <source>
        <dbReference type="Proteomes" id="UP000193642"/>
    </source>
</evidence>
<keyword evidence="1" id="KW-0812">Transmembrane</keyword>
<dbReference type="Proteomes" id="UP000193642">
    <property type="component" value="Unassembled WGS sequence"/>
</dbReference>
<dbReference type="OrthoDB" id="1935484at2759"/>
<dbReference type="EMBL" id="MCGO01000042">
    <property type="protein sequence ID" value="ORY38744.1"/>
    <property type="molecule type" value="Genomic_DNA"/>
</dbReference>